<reference evidence="7 8" key="1">
    <citation type="submission" date="2024-02" db="EMBL/GenBank/DDBJ databases">
        <title>Chromosome-scale genome assembly of the rough periwinkle Littorina saxatilis.</title>
        <authorList>
            <person name="De Jode A."/>
            <person name="Faria R."/>
            <person name="Formenti G."/>
            <person name="Sims Y."/>
            <person name="Smith T.P."/>
            <person name="Tracey A."/>
            <person name="Wood J.M.D."/>
            <person name="Zagrodzka Z.B."/>
            <person name="Johannesson K."/>
            <person name="Butlin R.K."/>
            <person name="Leder E.H."/>
        </authorList>
    </citation>
    <scope>NUCLEOTIDE SEQUENCE [LARGE SCALE GENOMIC DNA]</scope>
    <source>
        <strain evidence="7">Snail1</strain>
        <tissue evidence="7">Muscle</tissue>
    </source>
</reference>
<evidence type="ECO:0000313" key="8">
    <source>
        <dbReference type="Proteomes" id="UP001374579"/>
    </source>
</evidence>
<dbReference type="SMART" id="SM00110">
    <property type="entry name" value="C1Q"/>
    <property type="match status" value="1"/>
</dbReference>
<dbReference type="Pfam" id="PF00386">
    <property type="entry name" value="C1q"/>
    <property type="match status" value="1"/>
</dbReference>
<keyword evidence="2" id="KW-0964">Secreted</keyword>
<dbReference type="InterPro" id="IPR008983">
    <property type="entry name" value="Tumour_necrosis_fac-like_dom"/>
</dbReference>
<protein>
    <recommendedName>
        <fullName evidence="6">C1q domain-containing protein</fullName>
    </recommendedName>
</protein>
<evidence type="ECO:0000256" key="4">
    <source>
        <dbReference type="SAM" id="Coils"/>
    </source>
</evidence>
<evidence type="ECO:0000256" key="1">
    <source>
        <dbReference type="ARBA" id="ARBA00004613"/>
    </source>
</evidence>
<evidence type="ECO:0000259" key="6">
    <source>
        <dbReference type="PROSITE" id="PS50871"/>
    </source>
</evidence>
<dbReference type="Proteomes" id="UP001374579">
    <property type="component" value="Unassembled WGS sequence"/>
</dbReference>
<feature type="domain" description="C1q" evidence="6">
    <location>
        <begin position="82"/>
        <end position="218"/>
    </location>
</feature>
<feature type="chain" id="PRO_5042868675" description="C1q domain-containing protein" evidence="5">
    <location>
        <begin position="27"/>
        <end position="218"/>
    </location>
</feature>
<dbReference type="GO" id="GO:0005576">
    <property type="term" value="C:extracellular region"/>
    <property type="evidence" value="ECO:0007669"/>
    <property type="project" value="UniProtKB-SubCell"/>
</dbReference>
<dbReference type="PANTHER" id="PTHR22923">
    <property type="entry name" value="CEREBELLIN-RELATED"/>
    <property type="match status" value="1"/>
</dbReference>
<evidence type="ECO:0000256" key="5">
    <source>
        <dbReference type="SAM" id="SignalP"/>
    </source>
</evidence>
<dbReference type="PRINTS" id="PR00007">
    <property type="entry name" value="COMPLEMNTC1Q"/>
</dbReference>
<accession>A0AAN9ALK8</accession>
<proteinExistence type="predicted"/>
<dbReference type="InterPro" id="IPR001073">
    <property type="entry name" value="C1q_dom"/>
</dbReference>
<dbReference type="PANTHER" id="PTHR22923:SF116">
    <property type="entry name" value="C1Q DOMAIN-CONTAINING PROTEIN"/>
    <property type="match status" value="1"/>
</dbReference>
<keyword evidence="8" id="KW-1185">Reference proteome</keyword>
<dbReference type="AlphaFoldDB" id="A0AAN9ALK8"/>
<name>A0AAN9ALK8_9CAEN</name>
<gene>
    <name evidence="7" type="ORF">V1264_024360</name>
</gene>
<feature type="signal peptide" evidence="5">
    <location>
        <begin position="1"/>
        <end position="26"/>
    </location>
</feature>
<evidence type="ECO:0000256" key="3">
    <source>
        <dbReference type="ARBA" id="ARBA00022729"/>
    </source>
</evidence>
<evidence type="ECO:0000313" key="7">
    <source>
        <dbReference type="EMBL" id="KAK7089095.1"/>
    </source>
</evidence>
<feature type="coiled-coil region" evidence="4">
    <location>
        <begin position="59"/>
        <end position="86"/>
    </location>
</feature>
<sequence length="218" mass="23800">MAQQDIPVFLLTLTLLLFCRIHSVHATVSRSNSVGNIKRSDDSTLDDLKNVVQQQSAVIQQQSALIQTLQIKMTGVENEIATLQQRVAFTAHFNEGGPINIGTTAPIPFSHVTINVGNGYNPNSGVFTAPVSGVYLFLLHVKGDYTRKIIVEVEIVKSSTVLFLTGVHNELNTHAQTSASVAAHVNAGERVFVRHHSGPTTLDKWYDTAFSGFLLYAD</sequence>
<keyword evidence="4" id="KW-0175">Coiled coil</keyword>
<dbReference type="SUPFAM" id="SSF49842">
    <property type="entry name" value="TNF-like"/>
    <property type="match status" value="1"/>
</dbReference>
<dbReference type="EMBL" id="JBAMIC010002980">
    <property type="protein sequence ID" value="KAK7089095.1"/>
    <property type="molecule type" value="Genomic_DNA"/>
</dbReference>
<dbReference type="PROSITE" id="PS50871">
    <property type="entry name" value="C1Q"/>
    <property type="match status" value="1"/>
</dbReference>
<evidence type="ECO:0000256" key="2">
    <source>
        <dbReference type="ARBA" id="ARBA00022525"/>
    </source>
</evidence>
<comment type="subcellular location">
    <subcellularLocation>
        <location evidence="1">Secreted</location>
    </subcellularLocation>
</comment>
<keyword evidence="3 5" id="KW-0732">Signal</keyword>
<organism evidence="7 8">
    <name type="scientific">Littorina saxatilis</name>
    <dbReference type="NCBI Taxonomy" id="31220"/>
    <lineage>
        <taxon>Eukaryota</taxon>
        <taxon>Metazoa</taxon>
        <taxon>Spiralia</taxon>
        <taxon>Lophotrochozoa</taxon>
        <taxon>Mollusca</taxon>
        <taxon>Gastropoda</taxon>
        <taxon>Caenogastropoda</taxon>
        <taxon>Littorinimorpha</taxon>
        <taxon>Littorinoidea</taxon>
        <taxon>Littorinidae</taxon>
        <taxon>Littorina</taxon>
    </lineage>
</organism>
<dbReference type="Gene3D" id="2.60.120.40">
    <property type="match status" value="1"/>
</dbReference>
<dbReference type="InterPro" id="IPR050822">
    <property type="entry name" value="Cerebellin_Synaptic_Org"/>
</dbReference>
<comment type="caution">
    <text evidence="7">The sequence shown here is derived from an EMBL/GenBank/DDBJ whole genome shotgun (WGS) entry which is preliminary data.</text>
</comment>